<organism evidence="1 2">
    <name type="scientific">Legionella norrlandica</name>
    <dbReference type="NCBI Taxonomy" id="1498499"/>
    <lineage>
        <taxon>Bacteria</taxon>
        <taxon>Pseudomonadati</taxon>
        <taxon>Pseudomonadota</taxon>
        <taxon>Gammaproteobacteria</taxon>
        <taxon>Legionellales</taxon>
        <taxon>Legionellaceae</taxon>
        <taxon>Legionella</taxon>
    </lineage>
</organism>
<proteinExistence type="predicted"/>
<reference evidence="1 2" key="1">
    <citation type="submission" date="2014-05" db="EMBL/GenBank/DDBJ databases">
        <authorList>
            <person name="Rizzardi K."/>
            <person name="Winiecka-Krusnell J."/>
            <person name="Ramliden M."/>
            <person name="Alm E."/>
            <person name="Andersson S."/>
            <person name="Byfors S."/>
        </authorList>
    </citation>
    <scope>NUCLEOTIDE SEQUENCE [LARGE SCALE GENOMIC DNA]</scope>
    <source>
        <strain evidence="1 2">LEGN</strain>
    </source>
</reference>
<protein>
    <submittedName>
        <fullName evidence="1">Uncharacterized protein</fullName>
    </submittedName>
</protein>
<accession>A0A0A2T5E2</accession>
<dbReference type="AlphaFoldDB" id="A0A0A2T5E2"/>
<name>A0A0A2T5E2_9GAMM</name>
<dbReference type="EMBL" id="JNCF01000048">
    <property type="protein sequence ID" value="KGP62658.1"/>
    <property type="molecule type" value="Genomic_DNA"/>
</dbReference>
<evidence type="ECO:0000313" key="2">
    <source>
        <dbReference type="Proteomes" id="UP000054422"/>
    </source>
</evidence>
<comment type="caution">
    <text evidence="1">The sequence shown here is derived from an EMBL/GenBank/DDBJ whole genome shotgun (WGS) entry which is preliminary data.</text>
</comment>
<evidence type="ECO:0000313" key="1">
    <source>
        <dbReference type="EMBL" id="KGP62658.1"/>
    </source>
</evidence>
<keyword evidence="2" id="KW-1185">Reference proteome</keyword>
<sequence length="505" mass="53296">MILTRLVQIVILFTLYVVNFNSHAVAFTVIPKAGTALPKEVVIGNTVFAYYTVINNTKRPLTNIFVKYLPLNVSQIVDDPKLTDICGYQFALASGGSCTLKLAIRGAVDASDPNPQNHLFICHPNIPACAGTYYPLNVVAHEPTIKGIVQSGGTTSVLPLANAVVKIYAANTDTSSEIGSAITNSQGEFFIYISPDVLKMNNHHVIYALAQKNSAVILANVIGTAVIPSIIINELTTVAASYSMMQFFHDHRIYGSLKGTDIASMMSANLVSAKTGALSDVINNSPNADQTNARRSLSTLANLITPCVRNGGINCTNVFNAATVNGNVPSNTLDALLNIGRNPSNSVVAIFNLAAISQPFTPYLNAIPDAWTIAVKFNATGDEQKCPFGGPGGIAIDNRGFIWLTNNVIQSTPNAINCAVVLKPNGQPADGSNLSPKSPLFGGGLLGTGFGNDVAPDQSVWFGNFGWGSCSNCLPNGSASKFTSTGYPISGPNGYQSASPADLYR</sequence>
<gene>
    <name evidence="1" type="ORF">EP47_10555</name>
</gene>
<dbReference type="Proteomes" id="UP000054422">
    <property type="component" value="Unassembled WGS sequence"/>
</dbReference>
<dbReference type="STRING" id="1498499.EP47_10555"/>
<feature type="non-terminal residue" evidence="1">
    <location>
        <position position="505"/>
    </location>
</feature>